<evidence type="ECO:0000313" key="3">
    <source>
        <dbReference type="Proteomes" id="UP000298327"/>
    </source>
</evidence>
<dbReference type="OrthoDB" id="2562239at2759"/>
<organism evidence="2 3">
    <name type="scientific">Dentipellis fragilis</name>
    <dbReference type="NCBI Taxonomy" id="205917"/>
    <lineage>
        <taxon>Eukaryota</taxon>
        <taxon>Fungi</taxon>
        <taxon>Dikarya</taxon>
        <taxon>Basidiomycota</taxon>
        <taxon>Agaricomycotina</taxon>
        <taxon>Agaricomycetes</taxon>
        <taxon>Russulales</taxon>
        <taxon>Hericiaceae</taxon>
        <taxon>Dentipellis</taxon>
    </lineage>
</organism>
<feature type="transmembrane region" description="Helical" evidence="1">
    <location>
        <begin position="24"/>
        <end position="47"/>
    </location>
</feature>
<gene>
    <name evidence="2" type="ORF">EVG20_g6234</name>
</gene>
<proteinExistence type="predicted"/>
<keyword evidence="1" id="KW-0472">Membrane</keyword>
<keyword evidence="1" id="KW-1133">Transmembrane helix</keyword>
<dbReference type="EMBL" id="SEOQ01000407">
    <property type="protein sequence ID" value="TFY63626.1"/>
    <property type="molecule type" value="Genomic_DNA"/>
</dbReference>
<dbReference type="Proteomes" id="UP000298327">
    <property type="component" value="Unassembled WGS sequence"/>
</dbReference>
<comment type="caution">
    <text evidence="2">The sequence shown here is derived from an EMBL/GenBank/DDBJ whole genome shotgun (WGS) entry which is preliminary data.</text>
</comment>
<reference evidence="2 3" key="1">
    <citation type="submission" date="2019-02" db="EMBL/GenBank/DDBJ databases">
        <title>Genome sequencing of the rare red list fungi Dentipellis fragilis.</title>
        <authorList>
            <person name="Buettner E."/>
            <person name="Kellner H."/>
        </authorList>
    </citation>
    <scope>NUCLEOTIDE SEQUENCE [LARGE SCALE GENOMIC DNA]</scope>
    <source>
        <strain evidence="2 3">DSM 105465</strain>
    </source>
</reference>
<dbReference type="AlphaFoldDB" id="A0A4Y9YM30"/>
<feature type="transmembrane region" description="Helical" evidence="1">
    <location>
        <begin position="59"/>
        <end position="79"/>
    </location>
</feature>
<feature type="transmembrane region" description="Helical" evidence="1">
    <location>
        <begin position="215"/>
        <end position="235"/>
    </location>
</feature>
<feature type="transmembrane region" description="Helical" evidence="1">
    <location>
        <begin position="182"/>
        <end position="199"/>
    </location>
</feature>
<keyword evidence="3" id="KW-1185">Reference proteome</keyword>
<feature type="transmembrane region" description="Helical" evidence="1">
    <location>
        <begin position="142"/>
        <end position="170"/>
    </location>
</feature>
<protein>
    <submittedName>
        <fullName evidence="2">Uncharacterized protein</fullName>
    </submittedName>
</protein>
<keyword evidence="1" id="KW-0812">Transmembrane</keyword>
<name>A0A4Y9YM30_9AGAM</name>
<evidence type="ECO:0000313" key="2">
    <source>
        <dbReference type="EMBL" id="TFY63626.1"/>
    </source>
</evidence>
<accession>A0A4Y9YM30</accession>
<sequence>MSAPSSSNTSLPLTGGLPTTSQDIAPSAIFIGLYLLTGALCLFRMLAQYRTPRSILLTYVRLMVFEIVRVVTFIVRILGAENYSAALKGTAQFNETLLIVEQILISVGYLMPAAVLVKLVGFHSARAESEGRSRIVIRVLELAIMGAMTISSIVVIAVLALIVVFCISLARRKGIPQRTTLWLGLSSAILTIVPIYRIANSANPPADSNSNSAKLAFYVFQLAIEWLVGAALLAVNAKEWCGVEDERSQTMPVYVAGPAYAQSEEEMRKPFAYGSGGY</sequence>
<evidence type="ECO:0000256" key="1">
    <source>
        <dbReference type="SAM" id="Phobius"/>
    </source>
</evidence>